<evidence type="ECO:0000259" key="2">
    <source>
        <dbReference type="Pfam" id="PF00171"/>
    </source>
</evidence>
<feature type="domain" description="Aldehyde dehydrogenase" evidence="2">
    <location>
        <begin position="17"/>
        <end position="191"/>
    </location>
</feature>
<keyword evidence="1" id="KW-0560">Oxidoreductase</keyword>
<dbReference type="Gene3D" id="3.40.605.10">
    <property type="entry name" value="Aldehyde Dehydrogenase, Chain A, domain 1"/>
    <property type="match status" value="2"/>
</dbReference>
<protein>
    <recommendedName>
        <fullName evidence="2">Aldehyde dehydrogenase domain-containing protein</fullName>
    </recommendedName>
</protein>
<reference evidence="3" key="1">
    <citation type="submission" date="2021-11" db="EMBL/GenBank/DDBJ databases">
        <authorList>
            <consortium name="Genoscope - CEA"/>
            <person name="William W."/>
        </authorList>
    </citation>
    <scope>NUCLEOTIDE SEQUENCE</scope>
</reference>
<name>A0A8J2S2S3_9STRA</name>
<evidence type="ECO:0000256" key="1">
    <source>
        <dbReference type="ARBA" id="ARBA00023002"/>
    </source>
</evidence>
<organism evidence="3 4">
    <name type="scientific">Pelagomonas calceolata</name>
    <dbReference type="NCBI Taxonomy" id="35677"/>
    <lineage>
        <taxon>Eukaryota</taxon>
        <taxon>Sar</taxon>
        <taxon>Stramenopiles</taxon>
        <taxon>Ochrophyta</taxon>
        <taxon>Pelagophyceae</taxon>
        <taxon>Pelagomonadales</taxon>
        <taxon>Pelagomonadaceae</taxon>
        <taxon>Pelagomonas</taxon>
    </lineage>
</organism>
<sequence length="462" mass="48479">MAHFPLFVQNELREAADGATIDIEDPATGAAVATCATAGPADVAAAVDAAKAAWPAWRDVGAKKRATILRNAAQELRRRVPELCDIETRQTGRPRREYQAQLGRVPEWFEYHASLAETTEGAAPNFIGDPDHLCVVQKVPLGVCGLITPFNHPLLIASKKLAPCLATGNTAVVKPSDLAPGSIIRLGEIFAVTVASVDLTGRCGGGQALGAIAGARAASYGAELAGHAPLLIFDDVDLDQAVAGACFAAFLAAGQTCVSAKRIFVARSIYDEFASRLAKRADALRVGDPFAPETEVGPLVSAKALAAARRFVDESGAEILAGGSEPCAERGYFFRPTVLAGSVDLPCFREECFAPVVCIAPFDDEADAIAKANASAYALGAAVWTRDVGRAHRVASKLHAGVTWVNCHHRNGPDAPWGGFLKSGVGRENGRDSQNAYTASKTLVVRTASEGEDWFGGGARYG</sequence>
<dbReference type="InterPro" id="IPR016161">
    <property type="entry name" value="Ald_DH/histidinol_DH"/>
</dbReference>
<evidence type="ECO:0000313" key="4">
    <source>
        <dbReference type="Proteomes" id="UP000789595"/>
    </source>
</evidence>
<gene>
    <name evidence="3" type="ORF">PECAL_1P01690</name>
</gene>
<dbReference type="InterPro" id="IPR015590">
    <property type="entry name" value="Aldehyde_DH_dom"/>
</dbReference>
<dbReference type="PANTHER" id="PTHR11699">
    <property type="entry name" value="ALDEHYDE DEHYDROGENASE-RELATED"/>
    <property type="match status" value="1"/>
</dbReference>
<dbReference type="AlphaFoldDB" id="A0A8J2S2S3"/>
<dbReference type="InterPro" id="IPR016162">
    <property type="entry name" value="Ald_DH_N"/>
</dbReference>
<accession>A0A8J2S2S3</accession>
<dbReference type="Pfam" id="PF00171">
    <property type="entry name" value="Aldedh"/>
    <property type="match status" value="2"/>
</dbReference>
<dbReference type="OrthoDB" id="310895at2759"/>
<evidence type="ECO:0000313" key="3">
    <source>
        <dbReference type="EMBL" id="CAH0363833.1"/>
    </source>
</evidence>
<comment type="caution">
    <text evidence="3">The sequence shown here is derived from an EMBL/GenBank/DDBJ whole genome shotgun (WGS) entry which is preliminary data.</text>
</comment>
<dbReference type="Proteomes" id="UP000789595">
    <property type="component" value="Unassembled WGS sequence"/>
</dbReference>
<dbReference type="InterPro" id="IPR016163">
    <property type="entry name" value="Ald_DH_C"/>
</dbReference>
<dbReference type="SUPFAM" id="SSF53720">
    <property type="entry name" value="ALDH-like"/>
    <property type="match status" value="1"/>
</dbReference>
<dbReference type="GO" id="GO:0016620">
    <property type="term" value="F:oxidoreductase activity, acting on the aldehyde or oxo group of donors, NAD or NADP as acceptor"/>
    <property type="evidence" value="ECO:0007669"/>
    <property type="project" value="InterPro"/>
</dbReference>
<proteinExistence type="predicted"/>
<dbReference type="EMBL" id="CAKKNE010000001">
    <property type="protein sequence ID" value="CAH0363833.1"/>
    <property type="molecule type" value="Genomic_DNA"/>
</dbReference>
<feature type="domain" description="Aldehyde dehydrogenase" evidence="2">
    <location>
        <begin position="194"/>
        <end position="442"/>
    </location>
</feature>
<dbReference type="Gene3D" id="3.40.309.10">
    <property type="entry name" value="Aldehyde Dehydrogenase, Chain A, domain 2"/>
    <property type="match status" value="1"/>
</dbReference>
<keyword evidence="4" id="KW-1185">Reference proteome</keyword>
<dbReference type="FunFam" id="3.40.309.10:FF:000009">
    <property type="entry name" value="Aldehyde dehydrogenase A"/>
    <property type="match status" value="1"/>
</dbReference>